<evidence type="ECO:0000313" key="3">
    <source>
        <dbReference type="EMBL" id="GFH79457.1"/>
    </source>
</evidence>
<dbReference type="Pfam" id="PF03466">
    <property type="entry name" value="LysR_substrate"/>
    <property type="match status" value="1"/>
</dbReference>
<comment type="caution">
    <text evidence="4">The sequence shown here is derived from an EMBL/GenBank/DDBJ whole genome shotgun (WGS) entry which is preliminary data.</text>
</comment>
<protein>
    <recommendedName>
        <fullName evidence="2">LysR substrate-binding domain-containing protein</fullName>
    </recommendedName>
</protein>
<dbReference type="InterPro" id="IPR005119">
    <property type="entry name" value="LysR_subst-bd"/>
</dbReference>
<accession>A0A8H9LK94</accession>
<sequence length="153" mass="16371">MSGTRAPDRSHRVAALCPVRSLFRDEADLAVVLPPFREPRLELGPVLSRRPQYLATSQRHAFAGREALETEELTGPPLVEVVAPAPDHWHAAQTPTRTPSGAPVSRGPPAGTLQEGLSLVAADRGVTSLCHPATRYGPRAPESALGLVWHGAR</sequence>
<dbReference type="RefSeq" id="WP_100453794.1">
    <property type="nucleotide sequence ID" value="NZ_BLLO01000020.1"/>
</dbReference>
<evidence type="ECO:0000256" key="1">
    <source>
        <dbReference type="SAM" id="MobiDB-lite"/>
    </source>
</evidence>
<reference evidence="4" key="1">
    <citation type="journal article" date="2014" name="Int. J. Syst. Evol. Microbiol.">
        <title>Complete genome sequence of Corynebacterium casei LMG S-19264T (=DSM 44701T), isolated from a smear-ripened cheese.</title>
        <authorList>
            <consortium name="US DOE Joint Genome Institute (JGI-PGF)"/>
            <person name="Walter F."/>
            <person name="Albersmeier A."/>
            <person name="Kalinowski J."/>
            <person name="Ruckert C."/>
        </authorList>
    </citation>
    <scope>NUCLEOTIDE SEQUENCE</scope>
    <source>
        <strain evidence="4">JCM 4136</strain>
    </source>
</reference>
<dbReference type="Gene3D" id="3.40.190.10">
    <property type="entry name" value="Periplasmic binding protein-like II"/>
    <property type="match status" value="2"/>
</dbReference>
<dbReference type="Proteomes" id="UP000480804">
    <property type="component" value="Unassembled WGS sequence"/>
</dbReference>
<evidence type="ECO:0000313" key="4">
    <source>
        <dbReference type="EMBL" id="GGU53389.1"/>
    </source>
</evidence>
<dbReference type="AlphaFoldDB" id="A0A8H9LK94"/>
<organism evidence="4 6">
    <name type="scientific">Streptomyces gougerotii</name>
    <dbReference type="NCBI Taxonomy" id="53448"/>
    <lineage>
        <taxon>Bacteria</taxon>
        <taxon>Bacillati</taxon>
        <taxon>Actinomycetota</taxon>
        <taxon>Actinomycetes</taxon>
        <taxon>Kitasatosporales</taxon>
        <taxon>Streptomycetaceae</taxon>
        <taxon>Streptomyces</taxon>
        <taxon>Streptomyces diastaticus group</taxon>
    </lineage>
</organism>
<gene>
    <name evidence="4" type="ORF">GCM10010227_02920</name>
    <name evidence="3" type="ORF">Sgou_41270</name>
</gene>
<feature type="domain" description="LysR substrate-binding" evidence="2">
    <location>
        <begin position="19"/>
        <end position="133"/>
    </location>
</feature>
<name>A0A8H9LK94_9ACTN</name>
<evidence type="ECO:0000313" key="6">
    <source>
        <dbReference type="Proteomes" id="UP000660975"/>
    </source>
</evidence>
<dbReference type="EMBL" id="BLLO01000020">
    <property type="protein sequence ID" value="GFH79457.1"/>
    <property type="molecule type" value="Genomic_DNA"/>
</dbReference>
<reference evidence="3 5" key="2">
    <citation type="submission" date="2020-02" db="EMBL/GenBank/DDBJ databases">
        <title>Whole genome shotgun sequence of Streptomyces gougerotii NBRC 13043.</title>
        <authorList>
            <person name="Ichikawa N."/>
            <person name="Komaki H."/>
            <person name="Tamura T."/>
        </authorList>
    </citation>
    <scope>NUCLEOTIDE SEQUENCE [LARGE SCALE GENOMIC DNA]</scope>
    <source>
        <strain evidence="3 5">NBRC 13043</strain>
    </source>
</reference>
<evidence type="ECO:0000313" key="5">
    <source>
        <dbReference type="Proteomes" id="UP000480804"/>
    </source>
</evidence>
<proteinExistence type="predicted"/>
<keyword evidence="5" id="KW-1185">Reference proteome</keyword>
<feature type="region of interest" description="Disordered" evidence="1">
    <location>
        <begin position="90"/>
        <end position="113"/>
    </location>
</feature>
<dbReference type="SUPFAM" id="SSF53850">
    <property type="entry name" value="Periplasmic binding protein-like II"/>
    <property type="match status" value="1"/>
</dbReference>
<dbReference type="EMBL" id="BMSC01000001">
    <property type="protein sequence ID" value="GGU53389.1"/>
    <property type="molecule type" value="Genomic_DNA"/>
</dbReference>
<reference evidence="4" key="3">
    <citation type="submission" date="2020-09" db="EMBL/GenBank/DDBJ databases">
        <authorList>
            <person name="Sun Q."/>
            <person name="Ohkuma M."/>
        </authorList>
    </citation>
    <scope>NUCLEOTIDE SEQUENCE</scope>
    <source>
        <strain evidence="4">JCM 4136</strain>
    </source>
</reference>
<evidence type="ECO:0000259" key="2">
    <source>
        <dbReference type="Pfam" id="PF03466"/>
    </source>
</evidence>
<dbReference type="Proteomes" id="UP000660975">
    <property type="component" value="Unassembled WGS sequence"/>
</dbReference>